<feature type="transmembrane region" description="Helical" evidence="9">
    <location>
        <begin position="225"/>
        <end position="242"/>
    </location>
</feature>
<dbReference type="OMA" id="HISATWI"/>
<dbReference type="HOGENOM" id="CLU_006855_9_5_1"/>
<dbReference type="GeneTree" id="ENSGT00940000154583"/>
<dbReference type="GO" id="GO:0046872">
    <property type="term" value="F:metal ion binding"/>
    <property type="evidence" value="ECO:0007669"/>
    <property type="project" value="UniProtKB-KW"/>
</dbReference>
<dbReference type="GO" id="GO:0006865">
    <property type="term" value="P:amino acid transport"/>
    <property type="evidence" value="ECO:0000318"/>
    <property type="project" value="GO_Central"/>
</dbReference>
<keyword evidence="11" id="KW-1185">Reference proteome</keyword>
<dbReference type="GO" id="GO:0035725">
    <property type="term" value="P:sodium ion transmembrane transport"/>
    <property type="evidence" value="ECO:0000318"/>
    <property type="project" value="GO_Central"/>
</dbReference>
<reference evidence="10" key="2">
    <citation type="journal article" date="2008" name="Genome Biol.">
        <title>Improved genome assembly and evidence-based global gene model set for the chordate Ciona intestinalis: new insight into intron and operon populations.</title>
        <authorList>
            <person name="Satou Y."/>
            <person name="Mineta K."/>
            <person name="Ogasawara M."/>
            <person name="Sasakura Y."/>
            <person name="Shoguchi E."/>
            <person name="Ueno K."/>
            <person name="Yamada L."/>
            <person name="Matsumoto J."/>
            <person name="Wasserscheid J."/>
            <person name="Dewar K."/>
            <person name="Wiley G.B."/>
            <person name="Macmil S.L."/>
            <person name="Roe B.A."/>
            <person name="Zeller R.W."/>
            <person name="Hastings K.E."/>
            <person name="Lemaire P."/>
            <person name="Lindquist E."/>
            <person name="Endo T."/>
            <person name="Hotta K."/>
            <person name="Inaba K."/>
        </authorList>
    </citation>
    <scope>NUCLEOTIDE SEQUENCE [LARGE SCALE GENOMIC DNA]</scope>
    <source>
        <strain evidence="10">wild type</strain>
    </source>
</reference>
<dbReference type="PRINTS" id="PR00176">
    <property type="entry name" value="NANEUSMPORT"/>
</dbReference>
<dbReference type="Ensembl" id="ENSCINT00000014052.3">
    <property type="protein sequence ID" value="ENSCINP00000014052.3"/>
    <property type="gene ID" value="ENSCING00000006841.3"/>
</dbReference>
<organism evidence="10 11">
    <name type="scientific">Ciona intestinalis</name>
    <name type="common">Transparent sea squirt</name>
    <name type="synonym">Ascidia intestinalis</name>
    <dbReference type="NCBI Taxonomy" id="7719"/>
    <lineage>
        <taxon>Eukaryota</taxon>
        <taxon>Metazoa</taxon>
        <taxon>Chordata</taxon>
        <taxon>Tunicata</taxon>
        <taxon>Ascidiacea</taxon>
        <taxon>Phlebobranchia</taxon>
        <taxon>Cionidae</taxon>
        <taxon>Ciona</taxon>
    </lineage>
</organism>
<dbReference type="GO" id="GO:0005886">
    <property type="term" value="C:plasma membrane"/>
    <property type="evidence" value="ECO:0000318"/>
    <property type="project" value="GO_Central"/>
</dbReference>
<dbReference type="PROSITE" id="PS00610">
    <property type="entry name" value="NA_NEUROTRAN_SYMP_1"/>
    <property type="match status" value="1"/>
</dbReference>
<keyword evidence="6" id="KW-0479">Metal-binding</keyword>
<feature type="transmembrane region" description="Helical" evidence="9">
    <location>
        <begin position="410"/>
        <end position="435"/>
    </location>
</feature>
<dbReference type="InParanoid" id="F7AFY1"/>
<evidence type="ECO:0000256" key="5">
    <source>
        <dbReference type="ARBA" id="ARBA00023136"/>
    </source>
</evidence>
<keyword evidence="6" id="KW-0915">Sodium</keyword>
<dbReference type="SUPFAM" id="SSF161070">
    <property type="entry name" value="SNF-like"/>
    <property type="match status" value="1"/>
</dbReference>
<accession>F7AFY1</accession>
<evidence type="ECO:0000256" key="1">
    <source>
        <dbReference type="ARBA" id="ARBA00004141"/>
    </source>
</evidence>
<keyword evidence="2 8" id="KW-0813">Transport</keyword>
<feature type="binding site" evidence="6">
    <location>
        <position position="19"/>
    </location>
    <ligand>
        <name>Na(+)</name>
        <dbReference type="ChEBI" id="CHEBI:29101"/>
        <label>1</label>
    </ligand>
</feature>
<feature type="transmembrane region" description="Helical" evidence="9">
    <location>
        <begin position="270"/>
        <end position="295"/>
    </location>
</feature>
<sequence length="561" mass="62894">RDTFKKGFDFLFSAGGALVGLGNLWRFPYLCYENGGGAFLIAYFIFVAIVALPMVFLETSIGQITRIGQFKAWNMFPLLRDTGVGLASGVILLYCNIYYPVILAWALRYLVASFHSQLEWTHCNNEYNSPDCFSILNVTNVTLNENATSSVTEFWELAFAVLFESLIEKDKRSRFPQKKIRSILHKSSGIDEVGSVQWRLYLCLAVVWILCYFCIWKGVRWTAKIVYFTATAPIIMIIIMIVRGATLDGAANGITYYLRPEMSELANIKVWMAAASQVIYSYGICFGALVCLGSYNKIKHNCLRDSLLLLVVNSGASFLSGFAVFSVLGFMAKAQNTTVEAVAESGPGLVFLVYPHALSLLPIPQFWCVLFFLTLILLGFDGQFVYLESWTTGVMDFFPRVKSFRFGKELFIASASFIMCVIGITMTTEGGIYVFNLIDNFAAAGWSTTTLCVFEALAGGWIGRDAYLACLGKMLNRGPRALLYFKYFWRYVTPASLTVMVICTLYFYQPATYNKEYVYPPWAQYLGISITCSSIIWVPTIAIYDLVTATGTLQSRLKRAC</sequence>
<dbReference type="GO" id="GO:0005332">
    <property type="term" value="F:gamma-aminobutyric acid:sodium:chloride symporter activity"/>
    <property type="evidence" value="ECO:0000318"/>
    <property type="project" value="GO_Central"/>
</dbReference>
<feature type="binding site" evidence="6">
    <location>
        <position position="381"/>
    </location>
    <ligand>
        <name>Na(+)</name>
        <dbReference type="ChEBI" id="CHEBI:29101"/>
        <label>1</label>
    </ligand>
</feature>
<feature type="transmembrane region" description="Helical" evidence="9">
    <location>
        <begin position="198"/>
        <end position="216"/>
    </location>
</feature>
<dbReference type="NCBIfam" id="NF037979">
    <property type="entry name" value="Na_transp"/>
    <property type="match status" value="1"/>
</dbReference>
<comment type="subcellular location">
    <subcellularLocation>
        <location evidence="1">Membrane</location>
        <topology evidence="1">Multi-pass membrane protein</topology>
    </subcellularLocation>
</comment>
<keyword evidence="7" id="KW-1015">Disulfide bond</keyword>
<reference evidence="10" key="4">
    <citation type="submission" date="2025-09" db="UniProtKB">
        <authorList>
            <consortium name="Ensembl"/>
        </authorList>
    </citation>
    <scope>IDENTIFICATION</scope>
</reference>
<evidence type="ECO:0000256" key="4">
    <source>
        <dbReference type="ARBA" id="ARBA00022989"/>
    </source>
</evidence>
<feature type="transmembrane region" description="Helical" evidence="9">
    <location>
        <begin position="528"/>
        <end position="549"/>
    </location>
</feature>
<dbReference type="InterPro" id="IPR037272">
    <property type="entry name" value="SNS_sf"/>
</dbReference>
<feature type="binding site" evidence="6">
    <location>
        <position position="281"/>
    </location>
    <ligand>
        <name>Na(+)</name>
        <dbReference type="ChEBI" id="CHEBI:29101"/>
        <label>1</label>
    </ligand>
</feature>
<dbReference type="PANTHER" id="PTHR11616:SF289">
    <property type="entry name" value="TRANSPORTER"/>
    <property type="match status" value="1"/>
</dbReference>
<dbReference type="PROSITE" id="PS50267">
    <property type="entry name" value="NA_NEUROTRAN_SYMP_3"/>
    <property type="match status" value="1"/>
</dbReference>
<keyword evidence="4 9" id="KW-1133">Transmembrane helix</keyword>
<feature type="transmembrane region" description="Helical" evidence="9">
    <location>
        <begin position="7"/>
        <end position="25"/>
    </location>
</feature>
<dbReference type="PANTHER" id="PTHR11616">
    <property type="entry name" value="SODIUM/CHLORIDE DEPENDENT TRANSPORTER"/>
    <property type="match status" value="1"/>
</dbReference>
<dbReference type="InterPro" id="IPR000175">
    <property type="entry name" value="Na/ntran_symport"/>
</dbReference>
<name>F7AFY1_CIOIN</name>
<keyword evidence="3 8" id="KW-0812">Transmembrane</keyword>
<dbReference type="AlphaFoldDB" id="F7AFY1"/>
<dbReference type="GO" id="GO:0042995">
    <property type="term" value="C:cell projection"/>
    <property type="evidence" value="ECO:0000318"/>
    <property type="project" value="GO_Central"/>
</dbReference>
<evidence type="ECO:0000256" key="3">
    <source>
        <dbReference type="ARBA" id="ARBA00022692"/>
    </source>
</evidence>
<evidence type="ECO:0000313" key="11">
    <source>
        <dbReference type="Proteomes" id="UP000008144"/>
    </source>
</evidence>
<keyword evidence="5 9" id="KW-0472">Membrane</keyword>
<feature type="transmembrane region" description="Helical" evidence="9">
    <location>
        <begin position="352"/>
        <end position="380"/>
    </location>
</feature>
<evidence type="ECO:0000313" key="10">
    <source>
        <dbReference type="Ensembl" id="ENSCINP00000014052.3"/>
    </source>
</evidence>
<reference evidence="11" key="1">
    <citation type="journal article" date="2002" name="Science">
        <title>The draft genome of Ciona intestinalis: insights into chordate and vertebrate origins.</title>
        <authorList>
            <person name="Dehal P."/>
            <person name="Satou Y."/>
            <person name="Campbell R.K."/>
            <person name="Chapman J."/>
            <person name="Degnan B."/>
            <person name="De Tomaso A."/>
            <person name="Davidson B."/>
            <person name="Di Gregorio A."/>
            <person name="Gelpke M."/>
            <person name="Goodstein D.M."/>
            <person name="Harafuji N."/>
            <person name="Hastings K.E."/>
            <person name="Ho I."/>
            <person name="Hotta K."/>
            <person name="Huang W."/>
            <person name="Kawashima T."/>
            <person name="Lemaire P."/>
            <person name="Martinez D."/>
            <person name="Meinertzhagen I.A."/>
            <person name="Necula S."/>
            <person name="Nonaka M."/>
            <person name="Putnam N."/>
            <person name="Rash S."/>
            <person name="Saiga H."/>
            <person name="Satake M."/>
            <person name="Terry A."/>
            <person name="Yamada L."/>
            <person name="Wang H.G."/>
            <person name="Awazu S."/>
            <person name="Azumi K."/>
            <person name="Boore J."/>
            <person name="Branno M."/>
            <person name="Chin-Bow S."/>
            <person name="DeSantis R."/>
            <person name="Doyle S."/>
            <person name="Francino P."/>
            <person name="Keys D.N."/>
            <person name="Haga S."/>
            <person name="Hayashi H."/>
            <person name="Hino K."/>
            <person name="Imai K.S."/>
            <person name="Inaba K."/>
            <person name="Kano S."/>
            <person name="Kobayashi K."/>
            <person name="Kobayashi M."/>
            <person name="Lee B.I."/>
            <person name="Makabe K.W."/>
            <person name="Manohar C."/>
            <person name="Matassi G."/>
            <person name="Medina M."/>
            <person name="Mochizuki Y."/>
            <person name="Mount S."/>
            <person name="Morishita T."/>
            <person name="Miura S."/>
            <person name="Nakayama A."/>
            <person name="Nishizaka S."/>
            <person name="Nomoto H."/>
            <person name="Ohta F."/>
            <person name="Oishi K."/>
            <person name="Rigoutsos I."/>
            <person name="Sano M."/>
            <person name="Sasaki A."/>
            <person name="Sasakura Y."/>
            <person name="Shoguchi E."/>
            <person name="Shin-i T."/>
            <person name="Spagnuolo A."/>
            <person name="Stainier D."/>
            <person name="Suzuki M.M."/>
            <person name="Tassy O."/>
            <person name="Takatori N."/>
            <person name="Tokuoka M."/>
            <person name="Yagi K."/>
            <person name="Yoshizaki F."/>
            <person name="Wada S."/>
            <person name="Zhang C."/>
            <person name="Hyatt P.D."/>
            <person name="Larimer F."/>
            <person name="Detter C."/>
            <person name="Doggett N."/>
            <person name="Glavina T."/>
            <person name="Hawkins T."/>
            <person name="Richardson P."/>
            <person name="Lucas S."/>
            <person name="Kohara Y."/>
            <person name="Levine M."/>
            <person name="Satoh N."/>
            <person name="Rokhsar D.S."/>
        </authorList>
    </citation>
    <scope>NUCLEOTIDE SEQUENCE [LARGE SCALE GENOMIC DNA]</scope>
</reference>
<evidence type="ECO:0000256" key="7">
    <source>
        <dbReference type="PIRSR" id="PIRSR600175-2"/>
    </source>
</evidence>
<feature type="transmembrane region" description="Helical" evidence="9">
    <location>
        <begin position="37"/>
        <end position="57"/>
    </location>
</feature>
<evidence type="ECO:0000256" key="9">
    <source>
        <dbReference type="SAM" id="Phobius"/>
    </source>
</evidence>
<feature type="transmembrane region" description="Helical" evidence="9">
    <location>
        <begin position="78"/>
        <end position="99"/>
    </location>
</feature>
<feature type="binding site" evidence="6">
    <location>
        <position position="23"/>
    </location>
    <ligand>
        <name>Na(+)</name>
        <dbReference type="ChEBI" id="CHEBI:29101"/>
        <label>1</label>
    </ligand>
</feature>
<reference evidence="10" key="3">
    <citation type="submission" date="2025-08" db="UniProtKB">
        <authorList>
            <consortium name="Ensembl"/>
        </authorList>
    </citation>
    <scope>IDENTIFICATION</scope>
</reference>
<feature type="binding site" evidence="6">
    <location>
        <position position="378"/>
    </location>
    <ligand>
        <name>Na(+)</name>
        <dbReference type="ChEBI" id="CHEBI:29101"/>
        <label>1</label>
    </ligand>
</feature>
<evidence type="ECO:0000256" key="8">
    <source>
        <dbReference type="RuleBase" id="RU003732"/>
    </source>
</evidence>
<evidence type="ECO:0000256" key="6">
    <source>
        <dbReference type="PIRSR" id="PIRSR600175-1"/>
    </source>
</evidence>
<feature type="transmembrane region" description="Helical" evidence="9">
    <location>
        <begin position="488"/>
        <end position="508"/>
    </location>
</feature>
<feature type="disulfide bond" evidence="7">
    <location>
        <begin position="123"/>
        <end position="132"/>
    </location>
</feature>
<keyword evidence="8" id="KW-0769">Symport</keyword>
<feature type="transmembrane region" description="Helical" evidence="9">
    <location>
        <begin position="441"/>
        <end position="467"/>
    </location>
</feature>
<dbReference type="EMBL" id="EAAA01002354">
    <property type="status" value="NOT_ANNOTATED_CDS"/>
    <property type="molecule type" value="Genomic_DNA"/>
</dbReference>
<dbReference type="Pfam" id="PF00209">
    <property type="entry name" value="SNF"/>
    <property type="match status" value="1"/>
</dbReference>
<dbReference type="Proteomes" id="UP000008144">
    <property type="component" value="Chromosome 7"/>
</dbReference>
<feature type="binding site" evidence="6">
    <location>
        <position position="16"/>
    </location>
    <ligand>
        <name>Na(+)</name>
        <dbReference type="ChEBI" id="CHEBI:29101"/>
        <label>1</label>
    </ligand>
</feature>
<protein>
    <recommendedName>
        <fullName evidence="8">Transporter</fullName>
    </recommendedName>
</protein>
<evidence type="ECO:0000256" key="2">
    <source>
        <dbReference type="ARBA" id="ARBA00022448"/>
    </source>
</evidence>
<proteinExistence type="inferred from homology"/>
<comment type="similarity">
    <text evidence="8">Belongs to the sodium:neurotransmitter symporter (SNF) (TC 2.A.22) family.</text>
</comment>
<feature type="transmembrane region" description="Helical" evidence="9">
    <location>
        <begin position="307"/>
        <end position="332"/>
    </location>
</feature>
<feature type="binding site" evidence="6">
    <location>
        <position position="313"/>
    </location>
    <ligand>
        <name>Na(+)</name>
        <dbReference type="ChEBI" id="CHEBI:29101"/>
        <label>1</label>
    </ligand>
</feature>